<name>A0ABS0IRH3_9GAMM</name>
<dbReference type="RefSeq" id="WP_196566550.1">
    <property type="nucleotide sequence ID" value="NZ_JADRYY010000005.1"/>
</dbReference>
<evidence type="ECO:0000313" key="3">
    <source>
        <dbReference type="Proteomes" id="UP000614721"/>
    </source>
</evidence>
<feature type="transmembrane region" description="Helical" evidence="1">
    <location>
        <begin position="44"/>
        <end position="64"/>
    </location>
</feature>
<dbReference type="Proteomes" id="UP000614721">
    <property type="component" value="Unassembled WGS sequence"/>
</dbReference>
<reference evidence="2 3" key="1">
    <citation type="submission" date="2020-11" db="EMBL/GenBank/DDBJ databases">
        <title>Enhanced detection system for hospital associated transmission using whole genome sequencing surveillance.</title>
        <authorList>
            <person name="Harrison L.H."/>
            <person name="Van Tyne D."/>
            <person name="Marsh J.W."/>
            <person name="Griffith M.P."/>
            <person name="Snyder D.J."/>
            <person name="Cooper V.S."/>
            <person name="Mustapha M."/>
        </authorList>
    </citation>
    <scope>NUCLEOTIDE SEQUENCE [LARGE SCALE GENOMIC DNA]</scope>
    <source>
        <strain evidence="2 3">PR00075</strain>
    </source>
</reference>
<evidence type="ECO:0000256" key="1">
    <source>
        <dbReference type="SAM" id="Phobius"/>
    </source>
</evidence>
<keyword evidence="1" id="KW-0472">Membrane</keyword>
<proteinExistence type="predicted"/>
<sequence>MLNFKNTKIVQNLSLLEQKIKYQQSYQEITESILSIKKLKPKRFYYIAIFLFTLGFTLLFISFIDIHFIVYGLFASIFSLLGVFYYGWLFVAICSKFDDISAEIYQKWGLLDLNLHCMPIKNGYVSSVINDFEELKRGSEPRRITLEHQSIHEGDERFYFYHNEFVERDLTTKKELYTTCRCGMIFHFPPQFKNIFIISEGKTPHKLSYQLASHQFNQQFSLGAQDKHQLAKFLKPSIVEAILNLSNNFVHLNIEINAKGMICISSDDLDALNYTADSNINSPDIFLKELNQTTIKLPKVYQFIELYNVLLKYSKDNF</sequence>
<organism evidence="2 3">
    <name type="scientific">Proteus alimentorum</name>
    <dbReference type="NCBI Taxonomy" id="1973495"/>
    <lineage>
        <taxon>Bacteria</taxon>
        <taxon>Pseudomonadati</taxon>
        <taxon>Pseudomonadota</taxon>
        <taxon>Gammaproteobacteria</taxon>
        <taxon>Enterobacterales</taxon>
        <taxon>Morganellaceae</taxon>
        <taxon>Proteus</taxon>
    </lineage>
</organism>
<accession>A0ABS0IRH3</accession>
<feature type="transmembrane region" description="Helical" evidence="1">
    <location>
        <begin position="70"/>
        <end position="91"/>
    </location>
</feature>
<keyword evidence="1" id="KW-0812">Transmembrane</keyword>
<keyword evidence="3" id="KW-1185">Reference proteome</keyword>
<gene>
    <name evidence="2" type="ORF">I4902_04910</name>
</gene>
<evidence type="ECO:0000313" key="2">
    <source>
        <dbReference type="EMBL" id="MBG2878603.1"/>
    </source>
</evidence>
<comment type="caution">
    <text evidence="2">The sequence shown here is derived from an EMBL/GenBank/DDBJ whole genome shotgun (WGS) entry which is preliminary data.</text>
</comment>
<protein>
    <submittedName>
        <fullName evidence="2">DUF3137 domain-containing protein</fullName>
    </submittedName>
</protein>
<keyword evidence="1" id="KW-1133">Transmembrane helix</keyword>
<dbReference type="EMBL" id="JADSJP010000006">
    <property type="protein sequence ID" value="MBG2878603.1"/>
    <property type="molecule type" value="Genomic_DNA"/>
</dbReference>